<evidence type="ECO:0000256" key="3">
    <source>
        <dbReference type="ARBA" id="ARBA00022833"/>
    </source>
</evidence>
<name>A0A8B6DVR2_MYTGA</name>
<dbReference type="OrthoDB" id="6045088at2759"/>
<dbReference type="InterPro" id="IPR011042">
    <property type="entry name" value="6-blade_b-propeller_TolB-like"/>
</dbReference>
<dbReference type="Pfam" id="PF13445">
    <property type="entry name" value="zf-RING_UBOX"/>
    <property type="match status" value="1"/>
</dbReference>
<keyword evidence="3" id="KW-0862">Zinc</keyword>
<evidence type="ECO:0000256" key="2">
    <source>
        <dbReference type="ARBA" id="ARBA00022771"/>
    </source>
</evidence>
<dbReference type="GO" id="GO:0008270">
    <property type="term" value="F:zinc ion binding"/>
    <property type="evidence" value="ECO:0007669"/>
    <property type="project" value="UniProtKB-KW"/>
</dbReference>
<organism evidence="7 8">
    <name type="scientific">Mytilus galloprovincialis</name>
    <name type="common">Mediterranean mussel</name>
    <dbReference type="NCBI Taxonomy" id="29158"/>
    <lineage>
        <taxon>Eukaryota</taxon>
        <taxon>Metazoa</taxon>
        <taxon>Spiralia</taxon>
        <taxon>Lophotrochozoa</taxon>
        <taxon>Mollusca</taxon>
        <taxon>Bivalvia</taxon>
        <taxon>Autobranchia</taxon>
        <taxon>Pteriomorphia</taxon>
        <taxon>Mytilida</taxon>
        <taxon>Mytiloidea</taxon>
        <taxon>Mytilidae</taxon>
        <taxon>Mytilinae</taxon>
        <taxon>Mytilus</taxon>
    </lineage>
</organism>
<keyword evidence="2 4" id="KW-0863">Zinc-finger</keyword>
<evidence type="ECO:0000256" key="4">
    <source>
        <dbReference type="PROSITE-ProRule" id="PRU00175"/>
    </source>
</evidence>
<gene>
    <name evidence="7" type="ORF">MGAL_10B009429</name>
</gene>
<dbReference type="AlphaFoldDB" id="A0A8B6DVR2"/>
<evidence type="ECO:0000256" key="1">
    <source>
        <dbReference type="ARBA" id="ARBA00022723"/>
    </source>
</evidence>
<dbReference type="SUPFAM" id="SSF57850">
    <property type="entry name" value="RING/U-box"/>
    <property type="match status" value="1"/>
</dbReference>
<reference evidence="7" key="1">
    <citation type="submission" date="2018-11" db="EMBL/GenBank/DDBJ databases">
        <authorList>
            <person name="Alioto T."/>
            <person name="Alioto T."/>
        </authorList>
    </citation>
    <scope>NUCLEOTIDE SEQUENCE</scope>
</reference>
<dbReference type="SUPFAM" id="SSF57845">
    <property type="entry name" value="B-box zinc-binding domain"/>
    <property type="match status" value="1"/>
</dbReference>
<feature type="domain" description="RING-type" evidence="6">
    <location>
        <begin position="16"/>
        <end position="63"/>
    </location>
</feature>
<sequence length="613" mass="70010">MAARLVQNIFDDYLSCPICFMKFNEPRKLPCDHTFCTECIQKHIDNSLRQRSDFNFFNCPLCRTEISQPRRNIDVNSWATYFPLDNLIQDLLGTLSIHERQLTSQQSSLEKQSSHTNKCKVHFKNNLDVFCLHHLSLICCKCAGIDHNSRKCEILNFEEAYKKIKPKVEDLQTKLYEQALKVRTCGQVDEEFHRQRTKALIEVDNLEAILEKFHERCAQQLAIQRRDIEKLNREHIEERRDFYSLAGSLLETENKVENLCVSADKKAVLSELPLLTKQVEENDDILKRLLSNVSNSKVCFTVNKELQRFLNNFSVVGFVDVPSSSSILDDFKLHPGQTKLPSSLKGILNRRESDQAMGQTGGKLTTKLKFSGKLPKEERCWLIKILALPDSSICVLDKENASLKRFSSKGEYITKLNLVDIPYSMALLKPSNEIIITKPDKDILEFVTTDSNELSVRKYIKSHKKYFGICQVGAHSMAVSSWSQRCVDIIDEDGVVLYTITDNFEIPDMLCCSGKAEITVIDKGNRLVCIDQQGQVKWVATCDYTMNNLTILENGHIYICCKDAKKICSINSDSPETKTIVAQDIEDRKPLDICNLNSQVLIVLENGDIEILV</sequence>
<dbReference type="EMBL" id="UYJE01004044">
    <property type="protein sequence ID" value="VDI24483.1"/>
    <property type="molecule type" value="Genomic_DNA"/>
</dbReference>
<dbReference type="InterPro" id="IPR017907">
    <property type="entry name" value="Znf_RING_CS"/>
</dbReference>
<keyword evidence="1" id="KW-0479">Metal-binding</keyword>
<dbReference type="Gene3D" id="3.30.160.60">
    <property type="entry name" value="Classic Zinc Finger"/>
    <property type="match status" value="1"/>
</dbReference>
<evidence type="ECO:0000256" key="5">
    <source>
        <dbReference type="SAM" id="Coils"/>
    </source>
</evidence>
<evidence type="ECO:0000313" key="7">
    <source>
        <dbReference type="EMBL" id="VDI24483.1"/>
    </source>
</evidence>
<protein>
    <recommendedName>
        <fullName evidence="6">RING-type domain-containing protein</fullName>
    </recommendedName>
</protein>
<proteinExistence type="predicted"/>
<dbReference type="InterPro" id="IPR013083">
    <property type="entry name" value="Znf_RING/FYVE/PHD"/>
</dbReference>
<dbReference type="InterPro" id="IPR027370">
    <property type="entry name" value="Znf-RING_euk"/>
</dbReference>
<evidence type="ECO:0000259" key="6">
    <source>
        <dbReference type="PROSITE" id="PS50089"/>
    </source>
</evidence>
<feature type="coiled-coil region" evidence="5">
    <location>
        <begin position="214"/>
        <end position="241"/>
    </location>
</feature>
<dbReference type="InterPro" id="IPR001841">
    <property type="entry name" value="Znf_RING"/>
</dbReference>
<dbReference type="Gene3D" id="2.120.10.30">
    <property type="entry name" value="TolB, C-terminal domain"/>
    <property type="match status" value="1"/>
</dbReference>
<dbReference type="SMART" id="SM00184">
    <property type="entry name" value="RING"/>
    <property type="match status" value="1"/>
</dbReference>
<dbReference type="PANTHER" id="PTHR25462:SF296">
    <property type="entry name" value="MEIOTIC P26, ISOFORM F"/>
    <property type="match status" value="1"/>
</dbReference>
<dbReference type="SUPFAM" id="SSF101898">
    <property type="entry name" value="NHL repeat"/>
    <property type="match status" value="1"/>
</dbReference>
<dbReference type="InterPro" id="IPR047153">
    <property type="entry name" value="TRIM45/56/19-like"/>
</dbReference>
<keyword evidence="8" id="KW-1185">Reference proteome</keyword>
<dbReference type="PANTHER" id="PTHR25462">
    <property type="entry name" value="BONUS, ISOFORM C-RELATED"/>
    <property type="match status" value="1"/>
</dbReference>
<evidence type="ECO:0000313" key="8">
    <source>
        <dbReference type="Proteomes" id="UP000596742"/>
    </source>
</evidence>
<dbReference type="PROSITE" id="PS50089">
    <property type="entry name" value="ZF_RING_2"/>
    <property type="match status" value="1"/>
</dbReference>
<comment type="caution">
    <text evidence="7">The sequence shown here is derived from an EMBL/GenBank/DDBJ whole genome shotgun (WGS) entry which is preliminary data.</text>
</comment>
<dbReference type="Gene3D" id="3.30.40.10">
    <property type="entry name" value="Zinc/RING finger domain, C3HC4 (zinc finger)"/>
    <property type="match status" value="1"/>
</dbReference>
<dbReference type="Proteomes" id="UP000596742">
    <property type="component" value="Unassembled WGS sequence"/>
</dbReference>
<accession>A0A8B6DVR2</accession>
<keyword evidence="5" id="KW-0175">Coiled coil</keyword>
<dbReference type="PROSITE" id="PS00518">
    <property type="entry name" value="ZF_RING_1"/>
    <property type="match status" value="1"/>
</dbReference>